<evidence type="ECO:0000259" key="6">
    <source>
        <dbReference type="Pfam" id="PF08281"/>
    </source>
</evidence>
<dbReference type="SUPFAM" id="SSF88659">
    <property type="entry name" value="Sigma3 and sigma4 domains of RNA polymerase sigma factors"/>
    <property type="match status" value="1"/>
</dbReference>
<dbReference type="InterPro" id="IPR007627">
    <property type="entry name" value="RNA_pol_sigma70_r2"/>
</dbReference>
<dbReference type="Pfam" id="PF04542">
    <property type="entry name" value="Sigma70_r2"/>
    <property type="match status" value="1"/>
</dbReference>
<evidence type="ECO:0000313" key="7">
    <source>
        <dbReference type="EMBL" id="MFC4871485.1"/>
    </source>
</evidence>
<evidence type="ECO:0000259" key="5">
    <source>
        <dbReference type="Pfam" id="PF04542"/>
    </source>
</evidence>
<protein>
    <submittedName>
        <fullName evidence="7">RNA polymerase sigma factor</fullName>
    </submittedName>
</protein>
<evidence type="ECO:0000256" key="3">
    <source>
        <dbReference type="ARBA" id="ARBA00023082"/>
    </source>
</evidence>
<evidence type="ECO:0000313" key="8">
    <source>
        <dbReference type="Proteomes" id="UP001595818"/>
    </source>
</evidence>
<dbReference type="InterPro" id="IPR039425">
    <property type="entry name" value="RNA_pol_sigma-70-like"/>
</dbReference>
<dbReference type="PANTHER" id="PTHR43133:SF46">
    <property type="entry name" value="RNA POLYMERASE SIGMA-70 FACTOR ECF SUBFAMILY"/>
    <property type="match status" value="1"/>
</dbReference>
<dbReference type="InterPro" id="IPR013249">
    <property type="entry name" value="RNA_pol_sigma70_r4_t2"/>
</dbReference>
<evidence type="ECO:0000256" key="1">
    <source>
        <dbReference type="ARBA" id="ARBA00010641"/>
    </source>
</evidence>
<sequence>MEQPDRKLLEEFRLGDRNAFEKVYQYYRIPVIRFSVSIIKDEQEAENIYHEVFMKILKKRKNIKPELNFNSYVFTSVKNEIFDYLKALNKNNTLKERFWERLQQEQDDRGDLKEMHLTKLESVIKTLSPKRRQILEMNYFEKKSYNEIADILMISKNTVKNQLVKAKYIIRKEME</sequence>
<dbReference type="Gene3D" id="1.10.10.10">
    <property type="entry name" value="Winged helix-like DNA-binding domain superfamily/Winged helix DNA-binding domain"/>
    <property type="match status" value="1"/>
</dbReference>
<organism evidence="7 8">
    <name type="scientific">Negadavirga shengliensis</name>
    <dbReference type="NCBI Taxonomy" id="1389218"/>
    <lineage>
        <taxon>Bacteria</taxon>
        <taxon>Pseudomonadati</taxon>
        <taxon>Bacteroidota</taxon>
        <taxon>Cytophagia</taxon>
        <taxon>Cytophagales</taxon>
        <taxon>Cyclobacteriaceae</taxon>
        <taxon>Negadavirga</taxon>
    </lineage>
</organism>
<dbReference type="CDD" id="cd06171">
    <property type="entry name" value="Sigma70_r4"/>
    <property type="match status" value="1"/>
</dbReference>
<feature type="domain" description="RNA polymerase sigma factor 70 region 4 type 2" evidence="6">
    <location>
        <begin position="119"/>
        <end position="167"/>
    </location>
</feature>
<dbReference type="Proteomes" id="UP001595818">
    <property type="component" value="Unassembled WGS sequence"/>
</dbReference>
<keyword evidence="3" id="KW-0731">Sigma factor</keyword>
<dbReference type="RefSeq" id="WP_377062991.1">
    <property type="nucleotide sequence ID" value="NZ_JBHSJJ010000003.1"/>
</dbReference>
<dbReference type="PANTHER" id="PTHR43133">
    <property type="entry name" value="RNA POLYMERASE ECF-TYPE SIGMA FACTO"/>
    <property type="match status" value="1"/>
</dbReference>
<dbReference type="InterPro" id="IPR013325">
    <property type="entry name" value="RNA_pol_sigma_r2"/>
</dbReference>
<keyword evidence="2" id="KW-0805">Transcription regulation</keyword>
<comment type="caution">
    <text evidence="7">The sequence shown here is derived from an EMBL/GenBank/DDBJ whole genome shotgun (WGS) entry which is preliminary data.</text>
</comment>
<dbReference type="NCBIfam" id="TIGR02937">
    <property type="entry name" value="sigma70-ECF"/>
    <property type="match status" value="1"/>
</dbReference>
<dbReference type="Pfam" id="PF08281">
    <property type="entry name" value="Sigma70_r4_2"/>
    <property type="match status" value="1"/>
</dbReference>
<evidence type="ECO:0000256" key="4">
    <source>
        <dbReference type="ARBA" id="ARBA00023163"/>
    </source>
</evidence>
<comment type="similarity">
    <text evidence="1">Belongs to the sigma-70 factor family. ECF subfamily.</text>
</comment>
<keyword evidence="8" id="KW-1185">Reference proteome</keyword>
<name>A0ABV9SYI1_9BACT</name>
<keyword evidence="4" id="KW-0804">Transcription</keyword>
<feature type="domain" description="RNA polymerase sigma-70 region 2" evidence="5">
    <location>
        <begin position="24"/>
        <end position="88"/>
    </location>
</feature>
<dbReference type="InterPro" id="IPR036388">
    <property type="entry name" value="WH-like_DNA-bd_sf"/>
</dbReference>
<reference evidence="8" key="1">
    <citation type="journal article" date="2019" name="Int. J. Syst. Evol. Microbiol.">
        <title>The Global Catalogue of Microorganisms (GCM) 10K type strain sequencing project: providing services to taxonomists for standard genome sequencing and annotation.</title>
        <authorList>
            <consortium name="The Broad Institute Genomics Platform"/>
            <consortium name="The Broad Institute Genome Sequencing Center for Infectious Disease"/>
            <person name="Wu L."/>
            <person name="Ma J."/>
        </authorList>
    </citation>
    <scope>NUCLEOTIDE SEQUENCE [LARGE SCALE GENOMIC DNA]</scope>
    <source>
        <strain evidence="8">CGMCC 4.7466</strain>
    </source>
</reference>
<dbReference type="EMBL" id="JBHSJJ010000003">
    <property type="protein sequence ID" value="MFC4871485.1"/>
    <property type="molecule type" value="Genomic_DNA"/>
</dbReference>
<gene>
    <name evidence="7" type="ORF">ACFPFU_07290</name>
</gene>
<proteinExistence type="inferred from homology"/>
<accession>A0ABV9SYI1</accession>
<dbReference type="InterPro" id="IPR013324">
    <property type="entry name" value="RNA_pol_sigma_r3/r4-like"/>
</dbReference>
<dbReference type="Gene3D" id="1.10.1740.10">
    <property type="match status" value="1"/>
</dbReference>
<evidence type="ECO:0000256" key="2">
    <source>
        <dbReference type="ARBA" id="ARBA00023015"/>
    </source>
</evidence>
<dbReference type="InterPro" id="IPR014284">
    <property type="entry name" value="RNA_pol_sigma-70_dom"/>
</dbReference>
<dbReference type="SUPFAM" id="SSF88946">
    <property type="entry name" value="Sigma2 domain of RNA polymerase sigma factors"/>
    <property type="match status" value="1"/>
</dbReference>